<gene>
    <name evidence="1" type="ORF">TsFJ059_002830</name>
</gene>
<comment type="caution">
    <text evidence="1">The sequence shown here is derived from an EMBL/GenBank/DDBJ whole genome shotgun (WGS) entry which is preliminary data.</text>
</comment>
<dbReference type="Proteomes" id="UP000826573">
    <property type="component" value="Unassembled WGS sequence"/>
</dbReference>
<sequence length="68" mass="7550">MLYGGYDTWICCELHRRWRRQKGIVCQQRAADKGTSSVRWLGIAARLSLGSLSLPSPPPPSQARPLVG</sequence>
<accession>A0A9P8HMF6</accession>
<organism evidence="1 2">
    <name type="scientific">Trichoderma semiorbis</name>
    <dbReference type="NCBI Taxonomy" id="1491008"/>
    <lineage>
        <taxon>Eukaryota</taxon>
        <taxon>Fungi</taxon>
        <taxon>Dikarya</taxon>
        <taxon>Ascomycota</taxon>
        <taxon>Pezizomycotina</taxon>
        <taxon>Sordariomycetes</taxon>
        <taxon>Hypocreomycetidae</taxon>
        <taxon>Hypocreales</taxon>
        <taxon>Hypocreaceae</taxon>
        <taxon>Trichoderma</taxon>
    </lineage>
</organism>
<reference evidence="1 2" key="1">
    <citation type="submission" date="2021-08" db="EMBL/GenBank/DDBJ databases">
        <title>The highly contiguous genome resource for Trichoderma semiorbis FJ059, a fungal antagonistic to plant pathogens.</title>
        <authorList>
            <person name="Liu T."/>
        </authorList>
    </citation>
    <scope>NUCLEOTIDE SEQUENCE [LARGE SCALE GENOMIC DNA]</scope>
    <source>
        <strain evidence="1 2">FJ059</strain>
    </source>
</reference>
<dbReference type="EMBL" id="JAIMJC010000003">
    <property type="protein sequence ID" value="KAH0527909.1"/>
    <property type="molecule type" value="Genomic_DNA"/>
</dbReference>
<dbReference type="AlphaFoldDB" id="A0A9P8HMF6"/>
<name>A0A9P8HMF6_9HYPO</name>
<protein>
    <submittedName>
        <fullName evidence="1">Uncharacterized protein</fullName>
    </submittedName>
</protein>
<keyword evidence="2" id="KW-1185">Reference proteome</keyword>
<evidence type="ECO:0000313" key="1">
    <source>
        <dbReference type="EMBL" id="KAH0527909.1"/>
    </source>
</evidence>
<evidence type="ECO:0000313" key="2">
    <source>
        <dbReference type="Proteomes" id="UP000826573"/>
    </source>
</evidence>
<proteinExistence type="predicted"/>